<feature type="region of interest" description="Disordered" evidence="1">
    <location>
        <begin position="219"/>
        <end position="290"/>
    </location>
</feature>
<evidence type="ECO:0000313" key="2">
    <source>
        <dbReference type="EMBL" id="ORA70858.1"/>
    </source>
</evidence>
<proteinExistence type="predicted"/>
<comment type="caution">
    <text evidence="2">The sequence shown here is derived from an EMBL/GenBank/DDBJ whole genome shotgun (WGS) entry which is preliminary data.</text>
</comment>
<dbReference type="EMBL" id="MVHR01000030">
    <property type="protein sequence ID" value="ORA70858.1"/>
    <property type="molecule type" value="Genomic_DNA"/>
</dbReference>
<evidence type="ECO:0000313" key="3">
    <source>
        <dbReference type="Proteomes" id="UP000192566"/>
    </source>
</evidence>
<dbReference type="OrthoDB" id="4764731at2"/>
<feature type="region of interest" description="Disordered" evidence="1">
    <location>
        <begin position="145"/>
        <end position="202"/>
    </location>
</feature>
<keyword evidence="3" id="KW-1185">Reference proteome</keyword>
<name>A0A1X0DES4_MYCHE</name>
<sequence>MAPQAPPPITPNGLPPGAATPTDQAHAGLAAAGNLGVGGDQASSVQGDLDRRARALDAAQKFPANEASSTQQFQQLAQMIPQLTSGIAGAITGAVGGIMGPLTQIPQQAAQAGESALQPLMGAMKGGGAAEAALTDMAGDQAVLDGAGQGDAGLGGSGGGGGGGTTPTGYLGPPPVPTSSPPTTPAAASVKSATVTPTGGMPPPAAPMGMTGMPMMPPGALGAGGEGGSKDKPDEKRVTVPGIPNGQPVKGRLTVPPSVPVTKSADGKPPVVARPNRRIVIMPTENEAQD</sequence>
<accession>A0A1X0DES4</accession>
<organism evidence="2 3">
    <name type="scientific">Mycobacterium heidelbergense</name>
    <dbReference type="NCBI Taxonomy" id="53376"/>
    <lineage>
        <taxon>Bacteria</taxon>
        <taxon>Bacillati</taxon>
        <taxon>Actinomycetota</taxon>
        <taxon>Actinomycetes</taxon>
        <taxon>Mycobacteriales</taxon>
        <taxon>Mycobacteriaceae</taxon>
        <taxon>Mycobacterium</taxon>
        <taxon>Mycobacterium simiae complex</taxon>
    </lineage>
</organism>
<feature type="compositionally biased region" description="Pro residues" evidence="1">
    <location>
        <begin position="1"/>
        <end position="14"/>
    </location>
</feature>
<protein>
    <submittedName>
        <fullName evidence="2">Uncharacterized protein</fullName>
    </submittedName>
</protein>
<feature type="compositionally biased region" description="Gly residues" evidence="1">
    <location>
        <begin position="147"/>
        <end position="166"/>
    </location>
</feature>
<dbReference type="AlphaFoldDB" id="A0A1X0DES4"/>
<feature type="region of interest" description="Disordered" evidence="1">
    <location>
        <begin position="1"/>
        <end position="24"/>
    </location>
</feature>
<evidence type="ECO:0000256" key="1">
    <source>
        <dbReference type="SAM" id="MobiDB-lite"/>
    </source>
</evidence>
<feature type="compositionally biased region" description="Low complexity" evidence="1">
    <location>
        <begin position="185"/>
        <end position="199"/>
    </location>
</feature>
<feature type="compositionally biased region" description="Pro residues" evidence="1">
    <location>
        <begin position="172"/>
        <end position="184"/>
    </location>
</feature>
<reference evidence="2 3" key="1">
    <citation type="submission" date="2017-02" db="EMBL/GenBank/DDBJ databases">
        <title>The new phylogeny of genus Mycobacterium.</title>
        <authorList>
            <person name="Tortoli E."/>
            <person name="Trovato A."/>
            <person name="Cirillo D.M."/>
        </authorList>
    </citation>
    <scope>NUCLEOTIDE SEQUENCE [LARGE SCALE GENOMIC DNA]</scope>
    <source>
        <strain evidence="2 3">DSM 44471</strain>
    </source>
</reference>
<dbReference type="STRING" id="53376.BST25_18080"/>
<dbReference type="Proteomes" id="UP000192566">
    <property type="component" value="Unassembled WGS sequence"/>
</dbReference>
<feature type="compositionally biased region" description="Basic and acidic residues" evidence="1">
    <location>
        <begin position="228"/>
        <end position="238"/>
    </location>
</feature>
<gene>
    <name evidence="2" type="ORF">BST25_18080</name>
</gene>